<dbReference type="Proteomes" id="UP000265520">
    <property type="component" value="Unassembled WGS sequence"/>
</dbReference>
<reference evidence="1 2" key="1">
    <citation type="journal article" date="2018" name="Front. Plant Sci.">
        <title>Red Clover (Trifolium pratense) and Zigzag Clover (T. medium) - A Picture of Genomic Similarities and Differences.</title>
        <authorList>
            <person name="Dluhosova J."/>
            <person name="Istvanek J."/>
            <person name="Nedelnik J."/>
            <person name="Repkova J."/>
        </authorList>
    </citation>
    <scope>NUCLEOTIDE SEQUENCE [LARGE SCALE GENOMIC DNA]</scope>
    <source>
        <strain evidence="2">cv. 10/8</strain>
        <tissue evidence="1">Leaf</tissue>
    </source>
</reference>
<accession>A0A392UX11</accession>
<sequence>VMIRSGIMAAARTSAQIAEALTTLTTLVERDNDPVRDSEKRLGRFM</sequence>
<evidence type="ECO:0000313" key="1">
    <source>
        <dbReference type="EMBL" id="MCI80518.1"/>
    </source>
</evidence>
<comment type="caution">
    <text evidence="1">The sequence shown here is derived from an EMBL/GenBank/DDBJ whole genome shotgun (WGS) entry which is preliminary data.</text>
</comment>
<name>A0A392UX11_9FABA</name>
<protein>
    <submittedName>
        <fullName evidence="1">Uncharacterized protein</fullName>
    </submittedName>
</protein>
<organism evidence="1 2">
    <name type="scientific">Trifolium medium</name>
    <dbReference type="NCBI Taxonomy" id="97028"/>
    <lineage>
        <taxon>Eukaryota</taxon>
        <taxon>Viridiplantae</taxon>
        <taxon>Streptophyta</taxon>
        <taxon>Embryophyta</taxon>
        <taxon>Tracheophyta</taxon>
        <taxon>Spermatophyta</taxon>
        <taxon>Magnoliopsida</taxon>
        <taxon>eudicotyledons</taxon>
        <taxon>Gunneridae</taxon>
        <taxon>Pentapetalae</taxon>
        <taxon>rosids</taxon>
        <taxon>fabids</taxon>
        <taxon>Fabales</taxon>
        <taxon>Fabaceae</taxon>
        <taxon>Papilionoideae</taxon>
        <taxon>50 kb inversion clade</taxon>
        <taxon>NPAAA clade</taxon>
        <taxon>Hologalegina</taxon>
        <taxon>IRL clade</taxon>
        <taxon>Trifolieae</taxon>
        <taxon>Trifolium</taxon>
    </lineage>
</organism>
<dbReference type="AlphaFoldDB" id="A0A392UX11"/>
<feature type="non-terminal residue" evidence="1">
    <location>
        <position position="1"/>
    </location>
</feature>
<keyword evidence="2" id="KW-1185">Reference proteome</keyword>
<evidence type="ECO:0000313" key="2">
    <source>
        <dbReference type="Proteomes" id="UP000265520"/>
    </source>
</evidence>
<proteinExistence type="predicted"/>
<dbReference type="EMBL" id="LXQA010997498">
    <property type="protein sequence ID" value="MCI80518.1"/>
    <property type="molecule type" value="Genomic_DNA"/>
</dbReference>